<sequence>MPPMPQMRRPGFGRQPMGPRFARQSGFPVPQRGPFMGPMNAIPGQPSRGGGLLAKLFGRAAGGNQGAVARSAQSVIGGGEGAGSLLKSLGNPDTINSFLTNTQNVINTAQKFGPLFEQYGPLIKNLPSMWKLYRGMKSSDDQTKTENESSKKGKTAGNIVKEKRTDRKDQVQPVRKTESTPQKNRSSREGNGESKPKLFI</sequence>
<feature type="region of interest" description="Disordered" evidence="1">
    <location>
        <begin position="1"/>
        <end position="31"/>
    </location>
</feature>
<evidence type="ECO:0000313" key="3">
    <source>
        <dbReference type="Proteomes" id="UP000284416"/>
    </source>
</evidence>
<name>A0A417YUQ6_9BACI</name>
<dbReference type="InterPro" id="IPR025571">
    <property type="entry name" value="YqfQ"/>
</dbReference>
<comment type="caution">
    <text evidence="2">The sequence shown here is derived from an EMBL/GenBank/DDBJ whole genome shotgun (WGS) entry which is preliminary data.</text>
</comment>
<feature type="compositionally biased region" description="Basic and acidic residues" evidence="1">
    <location>
        <begin position="139"/>
        <end position="151"/>
    </location>
</feature>
<feature type="compositionally biased region" description="Basic and acidic residues" evidence="1">
    <location>
        <begin position="160"/>
        <end position="178"/>
    </location>
</feature>
<dbReference type="OrthoDB" id="2860117at2"/>
<dbReference type="Pfam" id="PF14181">
    <property type="entry name" value="YqfQ"/>
    <property type="match status" value="1"/>
</dbReference>
<protein>
    <recommendedName>
        <fullName evidence="4">YqfQ-like protein</fullName>
    </recommendedName>
</protein>
<dbReference type="EMBL" id="QWEG01000005">
    <property type="protein sequence ID" value="RHW41036.1"/>
    <property type="molecule type" value="Genomic_DNA"/>
</dbReference>
<proteinExistence type="predicted"/>
<dbReference type="Proteomes" id="UP000284416">
    <property type="component" value="Unassembled WGS sequence"/>
</dbReference>
<evidence type="ECO:0008006" key="4">
    <source>
        <dbReference type="Google" id="ProtNLM"/>
    </source>
</evidence>
<evidence type="ECO:0000256" key="1">
    <source>
        <dbReference type="SAM" id="MobiDB-lite"/>
    </source>
</evidence>
<organism evidence="2 3">
    <name type="scientific">Neobacillus notoginsengisoli</name>
    <dbReference type="NCBI Taxonomy" id="1578198"/>
    <lineage>
        <taxon>Bacteria</taxon>
        <taxon>Bacillati</taxon>
        <taxon>Bacillota</taxon>
        <taxon>Bacilli</taxon>
        <taxon>Bacillales</taxon>
        <taxon>Bacillaceae</taxon>
        <taxon>Neobacillus</taxon>
    </lineage>
</organism>
<keyword evidence="3" id="KW-1185">Reference proteome</keyword>
<gene>
    <name evidence="2" type="ORF">D1B31_08805</name>
</gene>
<reference evidence="2 3" key="1">
    <citation type="journal article" date="2017" name="Int. J. Syst. Evol. Microbiol.">
        <title>Bacillus notoginsengisoli sp. nov., a novel bacterium isolated from the rhizosphere of Panax notoginseng.</title>
        <authorList>
            <person name="Zhang M.Y."/>
            <person name="Cheng J."/>
            <person name="Cai Y."/>
            <person name="Zhang T.Y."/>
            <person name="Wu Y.Y."/>
            <person name="Manikprabhu D."/>
            <person name="Li W.J."/>
            <person name="Zhang Y.X."/>
        </authorList>
    </citation>
    <scope>NUCLEOTIDE SEQUENCE [LARGE SCALE GENOMIC DNA]</scope>
    <source>
        <strain evidence="2 3">JCM 30743</strain>
    </source>
</reference>
<dbReference type="AlphaFoldDB" id="A0A417YUQ6"/>
<evidence type="ECO:0000313" key="2">
    <source>
        <dbReference type="EMBL" id="RHW41036.1"/>
    </source>
</evidence>
<dbReference type="RefSeq" id="WP_118920410.1">
    <property type="nucleotide sequence ID" value="NZ_QWEG01000005.1"/>
</dbReference>
<feature type="compositionally biased region" description="Basic and acidic residues" evidence="1">
    <location>
        <begin position="186"/>
        <end position="200"/>
    </location>
</feature>
<accession>A0A417YUQ6</accession>
<feature type="region of interest" description="Disordered" evidence="1">
    <location>
        <begin position="139"/>
        <end position="200"/>
    </location>
</feature>